<organism evidence="3 4">
    <name type="scientific">Candidatus Finniella inopinata</name>
    <dbReference type="NCBI Taxonomy" id="1696036"/>
    <lineage>
        <taxon>Bacteria</taxon>
        <taxon>Pseudomonadati</taxon>
        <taxon>Pseudomonadota</taxon>
        <taxon>Alphaproteobacteria</taxon>
        <taxon>Holosporales</taxon>
        <taxon>Candidatus Paracaedibacteraceae</taxon>
        <taxon>Candidatus Finniella</taxon>
    </lineage>
</organism>
<dbReference type="InterPro" id="IPR018392">
    <property type="entry name" value="LysM"/>
</dbReference>
<dbReference type="Gene3D" id="2.70.70.10">
    <property type="entry name" value="Glucose Permease (Domain IIA)"/>
    <property type="match status" value="1"/>
</dbReference>
<dbReference type="SUPFAM" id="SSF54106">
    <property type="entry name" value="LysM domain"/>
    <property type="match status" value="1"/>
</dbReference>
<evidence type="ECO:0000313" key="3">
    <source>
        <dbReference type="EMBL" id="RZI45502.1"/>
    </source>
</evidence>
<proteinExistence type="predicted"/>
<dbReference type="PANTHER" id="PTHR21666:SF290">
    <property type="entry name" value="PEPTIDASE M23 DOMAIN PROTEIN"/>
    <property type="match status" value="1"/>
</dbReference>
<sequence>MRFSWHIVIIILVNIVYCKVSCMLKKLSIFCLSLLMIAGCSRDEPPSEVVYSRPLNPYHVVKTGETTLIVAQKYGMNEDELIKINRLRSPYKLVPGQRLLVHRKATGSDAPPASAPEGDVVVKPLDAPVDAAVAVGSGAGAVVSMPTATGKSNLTTDAPTVTDEVPSSSASPAGGDYVWPVQGKVIQAFGPKPDGTFSDGINISAPGKTPVKALTDGVVKDAGEPIAAYGKMVVVKHDDGKFSIYAHLSEIAVKQGAKVSKGQIIGRVGDTGIAKNNPQLYLQIRDASKKTIDPAKLLP</sequence>
<evidence type="ECO:0000259" key="2">
    <source>
        <dbReference type="PROSITE" id="PS51782"/>
    </source>
</evidence>
<feature type="domain" description="LysM" evidence="2">
    <location>
        <begin position="57"/>
        <end position="101"/>
    </location>
</feature>
<feature type="compositionally biased region" description="Polar residues" evidence="1">
    <location>
        <begin position="153"/>
        <end position="171"/>
    </location>
</feature>
<evidence type="ECO:0000313" key="4">
    <source>
        <dbReference type="Proteomes" id="UP000293550"/>
    </source>
</evidence>
<reference evidence="3 4" key="1">
    <citation type="submission" date="2018-10" db="EMBL/GenBank/DDBJ databases">
        <title>An updated phylogeny of the Alphaproteobacteria reveals that the parasitic Rickettsiales and Holosporales have independent origins.</title>
        <authorList>
            <person name="Munoz-Gomez S.A."/>
            <person name="Hess S."/>
            <person name="Burger G."/>
            <person name="Lang B.F."/>
            <person name="Susko E."/>
            <person name="Slamovits C.H."/>
            <person name="Roger A.J."/>
        </authorList>
    </citation>
    <scope>NUCLEOTIDE SEQUENCE [LARGE SCALE GENOMIC DNA]</scope>
    <source>
        <strain evidence="3">HOLO01</strain>
    </source>
</reference>
<evidence type="ECO:0000256" key="1">
    <source>
        <dbReference type="SAM" id="MobiDB-lite"/>
    </source>
</evidence>
<dbReference type="InterPro" id="IPR050570">
    <property type="entry name" value="Cell_wall_metabolism_enzyme"/>
</dbReference>
<dbReference type="Proteomes" id="UP000293550">
    <property type="component" value="Unassembled WGS sequence"/>
</dbReference>
<dbReference type="GO" id="GO:0004222">
    <property type="term" value="F:metalloendopeptidase activity"/>
    <property type="evidence" value="ECO:0007669"/>
    <property type="project" value="TreeGrafter"/>
</dbReference>
<protein>
    <submittedName>
        <fullName evidence="3">M23 family metallopeptidase</fullName>
    </submittedName>
</protein>
<dbReference type="AlphaFoldDB" id="A0A4Q7DFS6"/>
<dbReference type="CDD" id="cd12797">
    <property type="entry name" value="M23_peptidase"/>
    <property type="match status" value="1"/>
</dbReference>
<dbReference type="EMBL" id="SCFB01000010">
    <property type="protein sequence ID" value="RZI45502.1"/>
    <property type="molecule type" value="Genomic_DNA"/>
</dbReference>
<dbReference type="Gene3D" id="3.10.350.10">
    <property type="entry name" value="LysM domain"/>
    <property type="match status" value="1"/>
</dbReference>
<keyword evidence="4" id="KW-1185">Reference proteome</keyword>
<dbReference type="Pfam" id="PF01551">
    <property type="entry name" value="Peptidase_M23"/>
    <property type="match status" value="1"/>
</dbReference>
<dbReference type="PANTHER" id="PTHR21666">
    <property type="entry name" value="PEPTIDASE-RELATED"/>
    <property type="match status" value="1"/>
</dbReference>
<dbReference type="PROSITE" id="PS51782">
    <property type="entry name" value="LYSM"/>
    <property type="match status" value="1"/>
</dbReference>
<dbReference type="InterPro" id="IPR016047">
    <property type="entry name" value="M23ase_b-sheet_dom"/>
</dbReference>
<dbReference type="Pfam" id="PF01476">
    <property type="entry name" value="LysM"/>
    <property type="match status" value="1"/>
</dbReference>
<dbReference type="InterPro" id="IPR036779">
    <property type="entry name" value="LysM_dom_sf"/>
</dbReference>
<name>A0A4Q7DFS6_9PROT</name>
<comment type="caution">
    <text evidence="3">The sequence shown here is derived from an EMBL/GenBank/DDBJ whole genome shotgun (WGS) entry which is preliminary data.</text>
</comment>
<dbReference type="SMART" id="SM00257">
    <property type="entry name" value="LysM"/>
    <property type="match status" value="1"/>
</dbReference>
<dbReference type="CDD" id="cd00118">
    <property type="entry name" value="LysM"/>
    <property type="match status" value="1"/>
</dbReference>
<dbReference type="OrthoDB" id="9795421at2"/>
<accession>A0A4Q7DFS6</accession>
<feature type="region of interest" description="Disordered" evidence="1">
    <location>
        <begin position="153"/>
        <end position="174"/>
    </location>
</feature>
<dbReference type="SUPFAM" id="SSF51261">
    <property type="entry name" value="Duplicated hybrid motif"/>
    <property type="match status" value="1"/>
</dbReference>
<dbReference type="InterPro" id="IPR011055">
    <property type="entry name" value="Dup_hybrid_motif"/>
</dbReference>
<gene>
    <name evidence="3" type="ORF">EQU50_06720</name>
</gene>